<sequence length="435" mass="48626">MAEQKKSNPMLQVALRKHIDGDLQAAEHLYREIIQADPGDAQAKHYLGYLLQQSGRLQDAFDQLTAAIAIDERHAEWHFNLGIVLSRQAQVAAAIDAFTKAIAIDPDRYFYWTNLGAAFESNQEWVRAEQCYKAAGSLDPNCPDAFYLLSALYLKQERFEEARHCNYRGIVTEPAGSKPKLVLGQALYELGRVDEAISLFENWLAEEPDNPVATHLLAAYRGQQVPARCSSQYVEQTFDAFANSFESVLGRLKYCGPQLVQDHLATLDLPASSLSILDLGCGTGMVGEVMKPYARELVGVDLSQAMLDRSAEKQVYSQLHRSDITEFMLTSGEHYDLIACMDTFVYLGRLDEVLALIYQKLRAGGMLLFSTEKLLGITGSDYRLNISGRYSHHPDYLAMLLGNTGFRLQRMSDVPIRKESGCEIAGQFICASRVE</sequence>
<dbReference type="InterPro" id="IPR013217">
    <property type="entry name" value="Methyltransf_12"/>
</dbReference>
<dbReference type="SUPFAM" id="SSF53335">
    <property type="entry name" value="S-adenosyl-L-methionine-dependent methyltransferases"/>
    <property type="match status" value="1"/>
</dbReference>
<dbReference type="GO" id="GO:0032259">
    <property type="term" value="P:methylation"/>
    <property type="evidence" value="ECO:0007669"/>
    <property type="project" value="UniProtKB-KW"/>
</dbReference>
<keyword evidence="1" id="KW-0677">Repeat</keyword>
<dbReference type="InterPro" id="IPR029063">
    <property type="entry name" value="SAM-dependent_MTases_sf"/>
</dbReference>
<dbReference type="InterPro" id="IPR051685">
    <property type="entry name" value="Ycf3/AcsC/BcsC/TPR_MFPF"/>
</dbReference>
<evidence type="ECO:0000259" key="3">
    <source>
        <dbReference type="Pfam" id="PF08242"/>
    </source>
</evidence>
<keyword evidence="4" id="KW-0830">Ubiquinone</keyword>
<feature type="domain" description="Methyltransferase type 12" evidence="3">
    <location>
        <begin position="277"/>
        <end position="367"/>
    </location>
</feature>
<dbReference type="EMBL" id="MLJW01000031">
    <property type="protein sequence ID" value="OIR08439.1"/>
    <property type="molecule type" value="Genomic_DNA"/>
</dbReference>
<dbReference type="SMART" id="SM00028">
    <property type="entry name" value="TPR"/>
    <property type="match status" value="5"/>
</dbReference>
<dbReference type="InterPro" id="IPR019734">
    <property type="entry name" value="TPR_rpt"/>
</dbReference>
<dbReference type="PANTHER" id="PTHR44943:SF8">
    <property type="entry name" value="TPR REPEAT-CONTAINING PROTEIN MJ0263"/>
    <property type="match status" value="1"/>
</dbReference>
<dbReference type="PANTHER" id="PTHR44943">
    <property type="entry name" value="CELLULOSE SYNTHASE OPERON PROTEIN C"/>
    <property type="match status" value="1"/>
</dbReference>
<dbReference type="Pfam" id="PF13432">
    <property type="entry name" value="TPR_16"/>
    <property type="match status" value="2"/>
</dbReference>
<dbReference type="Pfam" id="PF13428">
    <property type="entry name" value="TPR_14"/>
    <property type="match status" value="1"/>
</dbReference>
<comment type="caution">
    <text evidence="4">The sequence shown here is derived from an EMBL/GenBank/DDBJ whole genome shotgun (WGS) entry which is preliminary data.</text>
</comment>
<dbReference type="CDD" id="cd02440">
    <property type="entry name" value="AdoMet_MTases"/>
    <property type="match status" value="1"/>
</dbReference>
<dbReference type="EC" id="2.1.1.64" evidence="4"/>
<dbReference type="Gene3D" id="1.25.40.10">
    <property type="entry name" value="Tetratricopeptide repeat domain"/>
    <property type="match status" value="1"/>
</dbReference>
<evidence type="ECO:0000256" key="1">
    <source>
        <dbReference type="ARBA" id="ARBA00022737"/>
    </source>
</evidence>
<keyword evidence="4" id="KW-0489">Methyltransferase</keyword>
<gene>
    <name evidence="4" type="primary">ubiG_8</name>
    <name evidence="4" type="ORF">GALL_92330</name>
</gene>
<dbReference type="PROSITE" id="PS50005">
    <property type="entry name" value="TPR"/>
    <property type="match status" value="2"/>
</dbReference>
<name>A0A1J5SJ55_9ZZZZ</name>
<dbReference type="AlphaFoldDB" id="A0A1J5SJ55"/>
<proteinExistence type="predicted"/>
<evidence type="ECO:0000313" key="4">
    <source>
        <dbReference type="EMBL" id="OIR08439.1"/>
    </source>
</evidence>
<keyword evidence="2" id="KW-0802">TPR repeat</keyword>
<dbReference type="GO" id="GO:0061542">
    <property type="term" value="F:3-demethylubiquinol 3-O-methyltransferase activity"/>
    <property type="evidence" value="ECO:0007669"/>
    <property type="project" value="UniProtKB-EC"/>
</dbReference>
<dbReference type="Pfam" id="PF08242">
    <property type="entry name" value="Methyltransf_12"/>
    <property type="match status" value="1"/>
</dbReference>
<protein>
    <submittedName>
        <fullName evidence="4">Ubiquinone biosynthesis O-methyltransferase</fullName>
        <ecNumber evidence="4">2.1.1.222</ecNumber>
        <ecNumber evidence="4">2.1.1.64</ecNumber>
    </submittedName>
</protein>
<dbReference type="InterPro" id="IPR011990">
    <property type="entry name" value="TPR-like_helical_dom_sf"/>
</dbReference>
<accession>A0A1J5SJ55</accession>
<evidence type="ECO:0000256" key="2">
    <source>
        <dbReference type="ARBA" id="ARBA00022803"/>
    </source>
</evidence>
<dbReference type="GO" id="GO:0102208">
    <property type="term" value="F:2-polyprenyl-6-hydroxyphenol methylase activity"/>
    <property type="evidence" value="ECO:0007669"/>
    <property type="project" value="UniProtKB-EC"/>
</dbReference>
<reference evidence="4" key="1">
    <citation type="submission" date="2016-10" db="EMBL/GenBank/DDBJ databases">
        <title>Sequence of Gallionella enrichment culture.</title>
        <authorList>
            <person name="Poehlein A."/>
            <person name="Muehling M."/>
            <person name="Daniel R."/>
        </authorList>
    </citation>
    <scope>NUCLEOTIDE SEQUENCE</scope>
</reference>
<dbReference type="SUPFAM" id="SSF48452">
    <property type="entry name" value="TPR-like"/>
    <property type="match status" value="1"/>
</dbReference>
<keyword evidence="4" id="KW-0808">Transferase</keyword>
<dbReference type="EC" id="2.1.1.222" evidence="4"/>
<organism evidence="4">
    <name type="scientific">mine drainage metagenome</name>
    <dbReference type="NCBI Taxonomy" id="410659"/>
    <lineage>
        <taxon>unclassified sequences</taxon>
        <taxon>metagenomes</taxon>
        <taxon>ecological metagenomes</taxon>
    </lineage>
</organism>
<dbReference type="Gene3D" id="3.40.50.150">
    <property type="entry name" value="Vaccinia Virus protein VP39"/>
    <property type="match status" value="1"/>
</dbReference>